<organism evidence="3 4">
    <name type="scientific">Shewanella eurypsychrophilus</name>
    <dbReference type="NCBI Taxonomy" id="2593656"/>
    <lineage>
        <taxon>Bacteria</taxon>
        <taxon>Pseudomonadati</taxon>
        <taxon>Pseudomonadota</taxon>
        <taxon>Gammaproteobacteria</taxon>
        <taxon>Alteromonadales</taxon>
        <taxon>Shewanellaceae</taxon>
        <taxon>Shewanella</taxon>
    </lineage>
</organism>
<comment type="similarity">
    <text evidence="1">Belongs to the N-acylglucosamine 2-epimerase family.</text>
</comment>
<keyword evidence="4" id="KW-1185">Reference proteome</keyword>
<name>A0ABX6V6C6_9GAMM</name>
<dbReference type="Pfam" id="PF07221">
    <property type="entry name" value="GlcNAc_2-epim"/>
    <property type="match status" value="1"/>
</dbReference>
<dbReference type="InterPro" id="IPR010819">
    <property type="entry name" value="AGE/CE"/>
</dbReference>
<protein>
    <submittedName>
        <fullName evidence="3">AGE family epimerase/isomerase</fullName>
    </submittedName>
</protein>
<dbReference type="EMBL" id="CP045503">
    <property type="protein sequence ID" value="QPG57390.1"/>
    <property type="molecule type" value="Genomic_DNA"/>
</dbReference>
<dbReference type="PANTHER" id="PTHR15108">
    <property type="entry name" value="N-ACYLGLUCOSAMINE-2-EPIMERASE"/>
    <property type="match status" value="1"/>
</dbReference>
<dbReference type="SUPFAM" id="SSF48208">
    <property type="entry name" value="Six-hairpin glycosidases"/>
    <property type="match status" value="1"/>
</dbReference>
<proteinExistence type="inferred from homology"/>
<dbReference type="Proteomes" id="UP000316416">
    <property type="component" value="Chromosome"/>
</dbReference>
<sequence>MEFYNPQFITEHCQNILRFYNERVIDNTGGYFQSYHNNGRLFNEKFRHLVSSTRIVINYATAGHFFNNKEYLEIARHGLNYVEQVHWQEESQKYAWLMDNHKPTDMTQQAYGYAFVLMMYAAAKKAGLVTDEKQILKIYKLIEDMFWQEEYGLYADEISPDGELSTYRGQNSNMHMCEAMIYCFEATQNTLYLKKAEIIAFNIVKRQASLTDGLIWEHFTENFQPDWEYNKDDPKNIYRPWGFQPGHQTEWSQLLVLLNQYSPKDWLIDSAKELFDRAFDKSWDNEYGGLFYGFSPDGDICDSDKYFWVQSESIASAAMLFNETQDDKYLMFYDKLWEYSWEHFVDHKEGAWYWLLKNDNSHYSNQKSVSGAKCDFHTIGACFKVLTSMGISTIDDLA</sequence>
<evidence type="ECO:0000256" key="1">
    <source>
        <dbReference type="ARBA" id="ARBA00008558"/>
    </source>
</evidence>
<keyword evidence="2" id="KW-0413">Isomerase</keyword>
<dbReference type="InterPro" id="IPR008928">
    <property type="entry name" value="6-hairpin_glycosidase_sf"/>
</dbReference>
<evidence type="ECO:0000313" key="3">
    <source>
        <dbReference type="EMBL" id="QPG57390.1"/>
    </source>
</evidence>
<accession>A0ABX6V6C6</accession>
<evidence type="ECO:0000313" key="4">
    <source>
        <dbReference type="Proteomes" id="UP000316416"/>
    </source>
</evidence>
<gene>
    <name evidence="3" type="ORF">FM038_008025</name>
</gene>
<dbReference type="RefSeq" id="WP_195873226.1">
    <property type="nucleotide sequence ID" value="NZ_CP045503.2"/>
</dbReference>
<dbReference type="InterPro" id="IPR012341">
    <property type="entry name" value="6hp_glycosidase-like_sf"/>
</dbReference>
<dbReference type="Gene3D" id="1.50.10.10">
    <property type="match status" value="1"/>
</dbReference>
<evidence type="ECO:0000256" key="2">
    <source>
        <dbReference type="ARBA" id="ARBA00023235"/>
    </source>
</evidence>
<reference evidence="3" key="1">
    <citation type="submission" date="2021-07" db="EMBL/GenBank/DDBJ databases">
        <title>Shewanella sp. YLB-07 whole genome sequence.</title>
        <authorList>
            <person name="Yu L."/>
        </authorList>
    </citation>
    <scope>NUCLEOTIDE SEQUENCE</scope>
    <source>
        <strain evidence="3">YLB-08</strain>
    </source>
</reference>